<reference evidence="2" key="1">
    <citation type="submission" date="2017-09" db="EMBL/GenBank/DDBJ databases">
        <title>Depth-based differentiation of microbial function through sediment-hosted aquifers and enrichment of novel symbionts in the deep terrestrial subsurface.</title>
        <authorList>
            <person name="Probst A.J."/>
            <person name="Ladd B."/>
            <person name="Jarett J.K."/>
            <person name="Geller-Mcgrath D.E."/>
            <person name="Sieber C.M.K."/>
            <person name="Emerson J.B."/>
            <person name="Anantharaman K."/>
            <person name="Thomas B.C."/>
            <person name="Malmstrom R."/>
            <person name="Stieglmeier M."/>
            <person name="Klingl A."/>
            <person name="Woyke T."/>
            <person name="Ryan C.M."/>
            <person name="Banfield J.F."/>
        </authorList>
    </citation>
    <scope>NUCLEOTIDE SEQUENCE [LARGE SCALE GENOMIC DNA]</scope>
</reference>
<dbReference type="EMBL" id="PETJ01000040">
    <property type="protein sequence ID" value="PIV65055.1"/>
    <property type="molecule type" value="Genomic_DNA"/>
</dbReference>
<accession>A0A2M7EBJ0</accession>
<sequence length="423" mass="48029">MVKLKKQTAIILILSFFLSLTPNFLYTKERGVFAADNPCENVSCPPGCPELEYDEKTDSCSCINCSIPCKIGAKTFTNKSCLPLEGTGEWTCGVEIPIGEMLDRTSYLAGRMLAEFGGMIADGRQMADKADEILTDYKTWNCQDWCQTGCYKSYYIAAGVLKAGQDPRCPTEARFVPRGIYAGDECKEDASQCKSCDQCGERCCWSEEYAPDPKKPRDVITCQYCKKEGSDPDTGEPYCKETCSPYSCWGCCGQYFGPILNGYTEMENLQKALVNDIEEKTPGGEALPDNFKFRRSYILEQLDFSRCELAQCWIPAEEYPEVLEGKKVGKHLLTCEQVTQMGLFDDDQTACLTLQIMEEAEEIQNLWAEMGEKPWWQRPVVFFQILGKIIWLSGRILWEMIKEWLDFGKEEGCYPTNYYCCQM</sequence>
<comment type="caution">
    <text evidence="1">The sequence shown here is derived from an EMBL/GenBank/DDBJ whole genome shotgun (WGS) entry which is preliminary data.</text>
</comment>
<protein>
    <submittedName>
        <fullName evidence="1">Uncharacterized protein</fullName>
    </submittedName>
</protein>
<evidence type="ECO:0000313" key="1">
    <source>
        <dbReference type="EMBL" id="PIV65055.1"/>
    </source>
</evidence>
<gene>
    <name evidence="1" type="ORF">COS09_01560</name>
</gene>
<dbReference type="Proteomes" id="UP000230766">
    <property type="component" value="Unassembled WGS sequence"/>
</dbReference>
<proteinExistence type="predicted"/>
<evidence type="ECO:0000313" key="2">
    <source>
        <dbReference type="Proteomes" id="UP000230766"/>
    </source>
</evidence>
<organism evidence="1 2">
    <name type="scientific">Candidatus Nealsonbacteria bacterium CG01_land_8_20_14_3_00_12</name>
    <dbReference type="NCBI Taxonomy" id="1974697"/>
    <lineage>
        <taxon>Bacteria</taxon>
        <taxon>Candidatus Nealsoniibacteriota</taxon>
    </lineage>
</organism>
<dbReference type="AlphaFoldDB" id="A0A2M7EBJ0"/>
<name>A0A2M7EBJ0_9BACT</name>